<evidence type="ECO:0000313" key="3">
    <source>
        <dbReference type="Proteomes" id="UP001415857"/>
    </source>
</evidence>
<organism evidence="2 3">
    <name type="scientific">Liquidambar formosana</name>
    <name type="common">Formosan gum</name>
    <dbReference type="NCBI Taxonomy" id="63359"/>
    <lineage>
        <taxon>Eukaryota</taxon>
        <taxon>Viridiplantae</taxon>
        <taxon>Streptophyta</taxon>
        <taxon>Embryophyta</taxon>
        <taxon>Tracheophyta</taxon>
        <taxon>Spermatophyta</taxon>
        <taxon>Magnoliopsida</taxon>
        <taxon>eudicotyledons</taxon>
        <taxon>Gunneridae</taxon>
        <taxon>Pentapetalae</taxon>
        <taxon>Saxifragales</taxon>
        <taxon>Altingiaceae</taxon>
        <taxon>Liquidambar</taxon>
    </lineage>
</organism>
<sequence length="328" mass="36496">MPSGLVHLTSLQTLPRFIVGENFSNSKLIGGPSVLNSLNFLRGELRIEHLEHVKNATSESKEANMKGKQYLQALRLYWYREDDDGGDADDALLEGLQPHQNLKELHLCGYGCVRFSSWLMASMVTLLPNLVKITFESCVRCQHLPPFGQLPFLKVLELYILTALEYIDDDNTSPSSSNSASEARGCLFFPSLKELKLYELPLLKEWPREVVIVNNYGSTTAIAALQQQQEVSLLSFPCLTTLNIKDCPSLTSMPLLPNLEELMIENVTEKLLQSLMMVAATNSSTTSSSLARLKSLRISSCPGPRISKGFGMVFCIPSFGVFGRKEIE</sequence>
<accession>A0AAP0WXE7</accession>
<dbReference type="InterPro" id="IPR032675">
    <property type="entry name" value="LRR_dom_sf"/>
</dbReference>
<dbReference type="InterPro" id="IPR056789">
    <property type="entry name" value="LRR_R13L1-DRL21"/>
</dbReference>
<protein>
    <recommendedName>
        <fullName evidence="1">R13L1/DRL21-like LRR repeat region domain-containing protein</fullName>
    </recommendedName>
</protein>
<dbReference type="PANTHER" id="PTHR47186:SF3">
    <property type="entry name" value="OS09G0267800 PROTEIN"/>
    <property type="match status" value="1"/>
</dbReference>
<evidence type="ECO:0000313" key="2">
    <source>
        <dbReference type="EMBL" id="KAK9283749.1"/>
    </source>
</evidence>
<keyword evidence="3" id="KW-1185">Reference proteome</keyword>
<feature type="domain" description="R13L1/DRL21-like LRR repeat region" evidence="1">
    <location>
        <begin position="35"/>
        <end position="158"/>
    </location>
</feature>
<dbReference type="Proteomes" id="UP001415857">
    <property type="component" value="Unassembled WGS sequence"/>
</dbReference>
<gene>
    <name evidence="2" type="ORF">L1049_011999</name>
</gene>
<name>A0AAP0WXE7_LIQFO</name>
<dbReference type="SUPFAM" id="SSF52058">
    <property type="entry name" value="L domain-like"/>
    <property type="match status" value="1"/>
</dbReference>
<evidence type="ECO:0000259" key="1">
    <source>
        <dbReference type="Pfam" id="PF25019"/>
    </source>
</evidence>
<comment type="caution">
    <text evidence="2">The sequence shown here is derived from an EMBL/GenBank/DDBJ whole genome shotgun (WGS) entry which is preliminary data.</text>
</comment>
<dbReference type="Gene3D" id="3.80.10.10">
    <property type="entry name" value="Ribonuclease Inhibitor"/>
    <property type="match status" value="1"/>
</dbReference>
<dbReference type="PANTHER" id="PTHR47186">
    <property type="entry name" value="LEUCINE-RICH REPEAT-CONTAINING PROTEIN 57"/>
    <property type="match status" value="1"/>
</dbReference>
<proteinExistence type="predicted"/>
<reference evidence="2 3" key="1">
    <citation type="journal article" date="2024" name="Plant J.">
        <title>Genome sequences and population genomics reveal climatic adaptation and genomic divergence between two closely related sweetgum species.</title>
        <authorList>
            <person name="Xu W.Q."/>
            <person name="Ren C.Q."/>
            <person name="Zhang X.Y."/>
            <person name="Comes H.P."/>
            <person name="Liu X.H."/>
            <person name="Li Y.G."/>
            <person name="Kettle C.J."/>
            <person name="Jalonen R."/>
            <person name="Gaisberger H."/>
            <person name="Ma Y.Z."/>
            <person name="Qiu Y.X."/>
        </authorList>
    </citation>
    <scope>NUCLEOTIDE SEQUENCE [LARGE SCALE GENOMIC DNA]</scope>
    <source>
        <strain evidence="2">Hangzhou</strain>
    </source>
</reference>
<dbReference type="EMBL" id="JBBPBK010000006">
    <property type="protein sequence ID" value="KAK9283749.1"/>
    <property type="molecule type" value="Genomic_DNA"/>
</dbReference>
<dbReference type="AlphaFoldDB" id="A0AAP0WXE7"/>
<dbReference type="Pfam" id="PF25019">
    <property type="entry name" value="LRR_R13L1-DRL21"/>
    <property type="match status" value="1"/>
</dbReference>